<protein>
    <submittedName>
        <fullName evidence="2">NACHT domain-containing NTPase</fullName>
    </submittedName>
</protein>
<evidence type="ECO:0000313" key="2">
    <source>
        <dbReference type="EMBL" id="QMS90017.1"/>
    </source>
</evidence>
<dbReference type="Pfam" id="PF22727">
    <property type="entry name" value="NCH2"/>
    <property type="match status" value="1"/>
</dbReference>
<dbReference type="AlphaFoldDB" id="A0A7D7QAP0"/>
<dbReference type="SUPFAM" id="SSF52540">
    <property type="entry name" value="P-loop containing nucleoside triphosphate hydrolases"/>
    <property type="match status" value="1"/>
</dbReference>
<sequence length="812" mass="94321">MSLPRDFLTQLEQYSELSNREKAVFLEIFSSGKSRVQVTQAFNISNSNLNSFLTGVYKKFSICGSGPVKESRLREYLEKRYSQQKPSGGSTADIAEDDIDALVQEIREKIKPSIKEKCGTMRVLDMDQPIELTGERGIYTNVNILEKTTKRRRVKIGQLLQKFDREDFDHFGLHEPSEKRVPGLKAVQHHNKLMVLGKPGAGKTTFLKYLAMHCIEGQFLTNRVPVFIILKDFAQDPKQLDILQYITQQLFICGIQNSSVKTEQLLRQGKVLVLLDGLDEVREEDTKRILWQTRNISEQFHTNQFVITCRIAAKEYTFEPFTEVEVADFDKEQIAIFAHNWFSLNCQVKAEIFIEKLQANKRIFDLATNPLLLTLLCLIFEENEDFPANRSELYKEGLDILLKKWDAKRNIERNQIYQNLSLDCKEDLLSEIAFTTFEQKDYFFKQKTVEAYIVKFISNLQSFNLEPEVLKLDSEAVLKSIEAQHGLLVERSKGIYSFSHLTFQEYFCARKIVSTLAYENLVKHINEKRWQEVFLLTVGVMEKADNLVLLMKREVDKLAASDEKLQHFLEWLAHKSSSFEYFYKPAAIRALYFEMILNSEQNKLDNTLEGDSGNTLYDLDNALGWDSEDTLDDIEVDWLLNEVLTNSLVLSDDLANAFSQRLDATDIHDETIDKSSRVQAFLDRDYTCCKLADIDDFLGKAIDLSSSFQSDFKTALQLLRDKLNQAIPEWEYLFEKLEGFGEWWQENSQAWTEQLIALMIEHRNIGHNWQFSYRQAKLLNQYYNSNKLLVNCLDSDCNISEKLRQEIEHNLL</sequence>
<dbReference type="Gene3D" id="3.40.50.300">
    <property type="entry name" value="P-loop containing nucleotide triphosphate hydrolases"/>
    <property type="match status" value="1"/>
</dbReference>
<dbReference type="Pfam" id="PF05729">
    <property type="entry name" value="NACHT"/>
    <property type="match status" value="1"/>
</dbReference>
<gene>
    <name evidence="2" type="ORF">HUN01_21375</name>
</gene>
<evidence type="ECO:0000259" key="1">
    <source>
        <dbReference type="PROSITE" id="PS50837"/>
    </source>
</evidence>
<feature type="domain" description="NACHT" evidence="1">
    <location>
        <begin position="191"/>
        <end position="281"/>
    </location>
</feature>
<dbReference type="EMBL" id="CP054698">
    <property type="protein sequence ID" value="QMS90017.1"/>
    <property type="molecule type" value="Genomic_DNA"/>
</dbReference>
<dbReference type="PROSITE" id="PS50837">
    <property type="entry name" value="NACHT"/>
    <property type="match status" value="1"/>
</dbReference>
<dbReference type="PANTHER" id="PTHR46844">
    <property type="entry name" value="SLR5058 PROTEIN"/>
    <property type="match status" value="1"/>
</dbReference>
<dbReference type="InterPro" id="IPR007111">
    <property type="entry name" value="NACHT_NTPase"/>
</dbReference>
<accession>A0A7D7QAP0</accession>
<dbReference type="PANTHER" id="PTHR46844:SF1">
    <property type="entry name" value="SLR5058 PROTEIN"/>
    <property type="match status" value="1"/>
</dbReference>
<proteinExistence type="predicted"/>
<reference evidence="3" key="1">
    <citation type="submission" date="2020-06" db="EMBL/GenBank/DDBJ databases">
        <title>Nostoc edaphicum CCNP1411 genome.</title>
        <authorList>
            <person name="Fidor A."/>
            <person name="Grabski M."/>
            <person name="Gawor J."/>
            <person name="Gromadka R."/>
            <person name="Wegrzyn G."/>
            <person name="Mazur-Marzec H."/>
        </authorList>
    </citation>
    <scope>NUCLEOTIDE SEQUENCE [LARGE SCALE GENOMIC DNA]</scope>
    <source>
        <strain evidence="3">CCNP1411</strain>
    </source>
</reference>
<dbReference type="Proteomes" id="UP000514713">
    <property type="component" value="Chromosome"/>
</dbReference>
<organism evidence="2 3">
    <name type="scientific">Nostoc edaphicum CCNP1411</name>
    <dbReference type="NCBI Taxonomy" id="1472755"/>
    <lineage>
        <taxon>Bacteria</taxon>
        <taxon>Bacillati</taxon>
        <taxon>Cyanobacteriota</taxon>
        <taxon>Cyanophyceae</taxon>
        <taxon>Nostocales</taxon>
        <taxon>Nostocaceae</taxon>
        <taxon>Nostoc</taxon>
    </lineage>
</organism>
<name>A0A7D7QAP0_9NOSO</name>
<dbReference type="InterPro" id="IPR054501">
    <property type="entry name" value="NCH2"/>
</dbReference>
<keyword evidence="3" id="KW-1185">Reference proteome</keyword>
<dbReference type="KEGG" id="ned:HUN01_21375"/>
<evidence type="ECO:0000313" key="3">
    <source>
        <dbReference type="Proteomes" id="UP000514713"/>
    </source>
</evidence>
<dbReference type="InterPro" id="IPR027417">
    <property type="entry name" value="P-loop_NTPase"/>
</dbReference>